<dbReference type="EMBL" id="JAEPRD010000018">
    <property type="protein sequence ID" value="KAG2208716.1"/>
    <property type="molecule type" value="Genomic_DNA"/>
</dbReference>
<accession>A0A8H7V3E3</accession>
<evidence type="ECO:0000256" key="6">
    <source>
        <dbReference type="ARBA" id="ARBA00023034"/>
    </source>
</evidence>
<dbReference type="Proteomes" id="UP000603453">
    <property type="component" value="Unassembled WGS sequence"/>
</dbReference>
<comment type="caution">
    <text evidence="8">The sequence shown here is derived from an EMBL/GenBank/DDBJ whole genome shotgun (WGS) entry which is preliminary data.</text>
</comment>
<dbReference type="OrthoDB" id="46189at2759"/>
<evidence type="ECO:0000256" key="3">
    <source>
        <dbReference type="ARBA" id="ARBA00020978"/>
    </source>
</evidence>
<dbReference type="Pfam" id="PF08700">
    <property type="entry name" value="VPS51_Exo84_N"/>
    <property type="match status" value="1"/>
</dbReference>
<dbReference type="PANTHER" id="PTHR31658:SF0">
    <property type="entry name" value="CONSERVED OLIGOMERIC GOLGI COMPLEX SUBUNIT 1"/>
    <property type="match status" value="1"/>
</dbReference>
<dbReference type="AlphaFoldDB" id="A0A8H7V3E3"/>
<dbReference type="InterPro" id="IPR033370">
    <property type="entry name" value="COG1"/>
</dbReference>
<keyword evidence="7" id="KW-0472">Membrane</keyword>
<keyword evidence="6" id="KW-0333">Golgi apparatus</keyword>
<dbReference type="GO" id="GO:0000139">
    <property type="term" value="C:Golgi membrane"/>
    <property type="evidence" value="ECO:0007669"/>
    <property type="project" value="UniProtKB-SubCell"/>
</dbReference>
<dbReference type="GO" id="GO:0015031">
    <property type="term" value="P:protein transport"/>
    <property type="evidence" value="ECO:0007669"/>
    <property type="project" value="UniProtKB-KW"/>
</dbReference>
<name>A0A8H7V3E3_9FUNG</name>
<evidence type="ECO:0000313" key="8">
    <source>
        <dbReference type="EMBL" id="KAG2208716.1"/>
    </source>
</evidence>
<proteinExistence type="inferred from homology"/>
<keyword evidence="4" id="KW-0813">Transport</keyword>
<protein>
    <recommendedName>
        <fullName evidence="3">Conserved oligomeric Golgi complex subunit 1</fullName>
    </recommendedName>
</protein>
<comment type="similarity">
    <text evidence="2">Belongs to the COG1 family.</text>
</comment>
<evidence type="ECO:0000256" key="1">
    <source>
        <dbReference type="ARBA" id="ARBA00004395"/>
    </source>
</evidence>
<reference evidence="8" key="1">
    <citation type="submission" date="2020-12" db="EMBL/GenBank/DDBJ databases">
        <title>Metabolic potential, ecology and presence of endohyphal bacteria is reflected in genomic diversity of Mucoromycotina.</title>
        <authorList>
            <person name="Muszewska A."/>
            <person name="Okrasinska A."/>
            <person name="Steczkiewicz K."/>
            <person name="Drgas O."/>
            <person name="Orlowska M."/>
            <person name="Perlinska-Lenart U."/>
            <person name="Aleksandrzak-Piekarczyk T."/>
            <person name="Szatraj K."/>
            <person name="Zielenkiewicz U."/>
            <person name="Pilsyk S."/>
            <person name="Malc E."/>
            <person name="Mieczkowski P."/>
            <person name="Kruszewska J.S."/>
            <person name="Biernat P."/>
            <person name="Pawlowska J."/>
        </authorList>
    </citation>
    <scope>NUCLEOTIDE SEQUENCE</scope>
    <source>
        <strain evidence="8">WA0000017839</strain>
    </source>
</reference>
<evidence type="ECO:0000256" key="5">
    <source>
        <dbReference type="ARBA" id="ARBA00022927"/>
    </source>
</evidence>
<evidence type="ECO:0000256" key="4">
    <source>
        <dbReference type="ARBA" id="ARBA00022448"/>
    </source>
</evidence>
<keyword evidence="9" id="KW-1185">Reference proteome</keyword>
<comment type="subcellular location">
    <subcellularLocation>
        <location evidence="1">Golgi apparatus membrane</location>
        <topology evidence="1">Peripheral membrane protein</topology>
    </subcellularLocation>
</comment>
<evidence type="ECO:0000256" key="7">
    <source>
        <dbReference type="ARBA" id="ARBA00023136"/>
    </source>
</evidence>
<sequence length="882" mass="101627">MSNESSVPIDDPDTYFIESSVPDVRAFEQKTRNDIETQKKELRAMVGEQYLDLISAADAIITMSKNAQTIQTNFERMQAASDVESIKLKAKRILQERGEQNNQTRIDTNRRYVYIIAALVKALADVPEQIWHALENHRYLHASRLFTLAKQVHEYLEEEKEKSTIDIEVAFPVIQRQWDAVSAFGPQIVQRSIHYLRVSEQSPEHIAEIMVGLMLLDGLSYKDTAEKFLEMRISLIRDMIGCYTKGMDSTNNRATHQLREATLIIKRTLQQIYEVLFSKEGHTMTLIESYVTTFQKTFLIPAHKSHGNETPSQSAITRLFSPSSNVHLIVRYLPDSLQNYLPDFDPMPHLTEDDVQKLAKMWIEQIETLFKEKLHDILSPIQNQVELIQVRQKLWDLLDEDENTKKTAWQKAAQNLLGSHYSIWDGLYREGFNYSFKSVIDKALNELSNQPNAIIWPLVTDPVKLQQTKKDFFVPMHIWPGADAKQQSAFTLPNFASSKEIETFKASLKETANDRTETLCKLQTSFDSCLAKIRIDVQAHLIHFDHDNFHVKSDTDMIKSYFQDNCYEAALKYSANVNTLIGKVTLWTDKKKRNELSIFLGRLTRNIALLSKELPKSLLLSAETTPIFELRSRINKDPNYTAIQTDLIRTFHQAHDLWIDWLEKEFAQKLRIILATTNWNDQCASISIWENIEEDIKLPTQATNATVRSLFYVCEEIQNVNSAVLDQPIMIKLRQQLQNAVDEVFDHFLSDIETADVTENGSLQLLFDYLFLNTILQNTKKSIIGNKLIQKLQDQIDPINWDSYEPHVKPCVNKFYIKQSLIFGVLTSATNETFERARKVMANQQQGQYNVLPLASQATRFTLLPIGHLTSSSVRTRYSISS</sequence>
<evidence type="ECO:0000256" key="2">
    <source>
        <dbReference type="ARBA" id="ARBA00006653"/>
    </source>
</evidence>
<dbReference type="GO" id="GO:0006891">
    <property type="term" value="P:intra-Golgi vesicle-mediated transport"/>
    <property type="evidence" value="ECO:0007669"/>
    <property type="project" value="InterPro"/>
</dbReference>
<keyword evidence="5" id="KW-0653">Protein transport</keyword>
<dbReference type="PANTHER" id="PTHR31658">
    <property type="entry name" value="CONSERVED OLIGOMERIC GOLGI COMPLEX SUBUNIT 1"/>
    <property type="match status" value="1"/>
</dbReference>
<organism evidence="8 9">
    <name type="scientific">Mucor saturninus</name>
    <dbReference type="NCBI Taxonomy" id="64648"/>
    <lineage>
        <taxon>Eukaryota</taxon>
        <taxon>Fungi</taxon>
        <taxon>Fungi incertae sedis</taxon>
        <taxon>Mucoromycota</taxon>
        <taxon>Mucoromycotina</taxon>
        <taxon>Mucoromycetes</taxon>
        <taxon>Mucorales</taxon>
        <taxon>Mucorineae</taxon>
        <taxon>Mucoraceae</taxon>
        <taxon>Mucor</taxon>
    </lineage>
</organism>
<gene>
    <name evidence="8" type="ORF">INT47_007815</name>
</gene>
<evidence type="ECO:0000313" key="9">
    <source>
        <dbReference type="Proteomes" id="UP000603453"/>
    </source>
</evidence>
<dbReference type="GO" id="GO:0017119">
    <property type="term" value="C:Golgi transport complex"/>
    <property type="evidence" value="ECO:0007669"/>
    <property type="project" value="InterPro"/>
</dbReference>